<dbReference type="EMBL" id="JARK01001354">
    <property type="protein sequence ID" value="EYC22114.1"/>
    <property type="molecule type" value="Genomic_DNA"/>
</dbReference>
<evidence type="ECO:0000313" key="2">
    <source>
        <dbReference type="Proteomes" id="UP000024635"/>
    </source>
</evidence>
<gene>
    <name evidence="1" type="primary">Acey_s0018.g3723</name>
    <name evidence="1" type="ORF">Y032_0018g3723</name>
</gene>
<keyword evidence="2" id="KW-1185">Reference proteome</keyword>
<proteinExistence type="predicted"/>
<name>A0A016V393_9BILA</name>
<accession>A0A016V393</accession>
<dbReference type="AlphaFoldDB" id="A0A016V393"/>
<protein>
    <submittedName>
        <fullName evidence="1">Uncharacterized protein</fullName>
    </submittedName>
</protein>
<comment type="caution">
    <text evidence="1">The sequence shown here is derived from an EMBL/GenBank/DDBJ whole genome shotgun (WGS) entry which is preliminary data.</text>
</comment>
<evidence type="ECO:0000313" key="1">
    <source>
        <dbReference type="EMBL" id="EYC22114.1"/>
    </source>
</evidence>
<organism evidence="1 2">
    <name type="scientific">Ancylostoma ceylanicum</name>
    <dbReference type="NCBI Taxonomy" id="53326"/>
    <lineage>
        <taxon>Eukaryota</taxon>
        <taxon>Metazoa</taxon>
        <taxon>Ecdysozoa</taxon>
        <taxon>Nematoda</taxon>
        <taxon>Chromadorea</taxon>
        <taxon>Rhabditida</taxon>
        <taxon>Rhabditina</taxon>
        <taxon>Rhabditomorpha</taxon>
        <taxon>Strongyloidea</taxon>
        <taxon>Ancylostomatidae</taxon>
        <taxon>Ancylostomatinae</taxon>
        <taxon>Ancylostoma</taxon>
    </lineage>
</organism>
<sequence>MERRCEKNEKIVLQSAAKVFGQVCRIRKALDSIEINAIPISPGVARRDEISRKLFTAALEDVLKLLLEQKRRQC</sequence>
<reference evidence="2" key="1">
    <citation type="journal article" date="2015" name="Nat. Genet.">
        <title>The genome and transcriptome of the zoonotic hookworm Ancylostoma ceylanicum identify infection-specific gene families.</title>
        <authorList>
            <person name="Schwarz E.M."/>
            <person name="Hu Y."/>
            <person name="Antoshechkin I."/>
            <person name="Miller M.M."/>
            <person name="Sternberg P.W."/>
            <person name="Aroian R.V."/>
        </authorList>
    </citation>
    <scope>NUCLEOTIDE SEQUENCE</scope>
    <source>
        <strain evidence="2">HY135</strain>
    </source>
</reference>
<dbReference type="Proteomes" id="UP000024635">
    <property type="component" value="Unassembled WGS sequence"/>
</dbReference>